<gene>
    <name evidence="1" type="ORF">A3G52_00630</name>
</gene>
<name>A0A1G2P0T1_9BACT</name>
<protein>
    <submittedName>
        <fullName evidence="1">Uncharacterized protein</fullName>
    </submittedName>
</protein>
<evidence type="ECO:0000313" key="2">
    <source>
        <dbReference type="Proteomes" id="UP000177269"/>
    </source>
</evidence>
<sequence>MKDKKKKNYLVWGIALLLLLALSAFSYAVFIRSPNIPPTDTEEPVATFTIGDEEVVLSDDKENSTADHVRRGNTVVTGQGTIPELRKISQKSTAGAVFVSAPSAEENTVRYMERATGHVYDIKFDSWTALRVSNTTIPKIYNSVWSKDGISALLQYEKENSDIIETYFVELSAQTKLSEDDYEEESAEPEFQLEGKNTTTNISYISPESYAREVSYLTRMNGETTMAISKFDGSGERIVWSSPLKEFVLHWPNEYNAVITTKPSYSAPGYSYLISTSNKNRERLMGGIYGLTVLPNKDVSLLLYSESLNPGLLFGLFDPAQGIVKNVSLKTLPEKCVWSRNSSSIAYCAVPIALPNANYPDDWYKGRVSFQDQIWKIDDEEGSVQLISELDKLTGERIDAVSLQLSVNNSRMIFTNKTNGSLWMLKIKENSIVEEYEEE</sequence>
<comment type="caution">
    <text evidence="1">The sequence shown here is derived from an EMBL/GenBank/DDBJ whole genome shotgun (WGS) entry which is preliminary data.</text>
</comment>
<reference evidence="1 2" key="1">
    <citation type="journal article" date="2016" name="Nat. Commun.">
        <title>Thousands of microbial genomes shed light on interconnected biogeochemical processes in an aquifer system.</title>
        <authorList>
            <person name="Anantharaman K."/>
            <person name="Brown C.T."/>
            <person name="Hug L.A."/>
            <person name="Sharon I."/>
            <person name="Castelle C.J."/>
            <person name="Probst A.J."/>
            <person name="Thomas B.C."/>
            <person name="Singh A."/>
            <person name="Wilkins M.J."/>
            <person name="Karaoz U."/>
            <person name="Brodie E.L."/>
            <person name="Williams K.H."/>
            <person name="Hubbard S.S."/>
            <person name="Banfield J.F."/>
        </authorList>
    </citation>
    <scope>NUCLEOTIDE SEQUENCE [LARGE SCALE GENOMIC DNA]</scope>
</reference>
<proteinExistence type="predicted"/>
<dbReference type="AlphaFoldDB" id="A0A1G2P0T1"/>
<dbReference type="Proteomes" id="UP000177269">
    <property type="component" value="Unassembled WGS sequence"/>
</dbReference>
<dbReference type="EMBL" id="MHSK01000022">
    <property type="protein sequence ID" value="OHA41957.1"/>
    <property type="molecule type" value="Genomic_DNA"/>
</dbReference>
<accession>A0A1G2P0T1</accession>
<organism evidence="1 2">
    <name type="scientific">Candidatus Taylorbacteria bacterium RIFCSPLOWO2_12_FULL_43_20</name>
    <dbReference type="NCBI Taxonomy" id="1802332"/>
    <lineage>
        <taxon>Bacteria</taxon>
        <taxon>Candidatus Tayloriibacteriota</taxon>
    </lineage>
</organism>
<evidence type="ECO:0000313" key="1">
    <source>
        <dbReference type="EMBL" id="OHA41957.1"/>
    </source>
</evidence>